<evidence type="ECO:0000313" key="2">
    <source>
        <dbReference type="EMBL" id="WXB07088.1"/>
    </source>
</evidence>
<reference evidence="2" key="1">
    <citation type="submission" date="2021-12" db="EMBL/GenBank/DDBJ databases">
        <title>Discovery of the Pendulisporaceae a myxobacterial family with distinct sporulation behavior and unique specialized metabolism.</title>
        <authorList>
            <person name="Garcia R."/>
            <person name="Popoff A."/>
            <person name="Bader C.D."/>
            <person name="Loehr J."/>
            <person name="Walesch S."/>
            <person name="Walt C."/>
            <person name="Boldt J."/>
            <person name="Bunk B."/>
            <person name="Haeckl F.J.F.P.J."/>
            <person name="Gunesch A.P."/>
            <person name="Birkelbach J."/>
            <person name="Nuebel U."/>
            <person name="Pietschmann T."/>
            <person name="Bach T."/>
            <person name="Mueller R."/>
        </authorList>
    </citation>
    <scope>NUCLEOTIDE SEQUENCE</scope>
    <source>
        <strain evidence="2">MSr11367</strain>
    </source>
</reference>
<organism evidence="2 3">
    <name type="scientific">Pendulispora rubella</name>
    <dbReference type="NCBI Taxonomy" id="2741070"/>
    <lineage>
        <taxon>Bacteria</taxon>
        <taxon>Pseudomonadati</taxon>
        <taxon>Myxococcota</taxon>
        <taxon>Myxococcia</taxon>
        <taxon>Myxococcales</taxon>
        <taxon>Sorangiineae</taxon>
        <taxon>Pendulisporaceae</taxon>
        <taxon>Pendulispora</taxon>
    </lineage>
</organism>
<gene>
    <name evidence="2" type="ORF">LVJ94_07550</name>
</gene>
<evidence type="ECO:0000256" key="1">
    <source>
        <dbReference type="SAM" id="MobiDB-lite"/>
    </source>
</evidence>
<dbReference type="EMBL" id="CP089983">
    <property type="protein sequence ID" value="WXB07088.1"/>
    <property type="molecule type" value="Genomic_DNA"/>
</dbReference>
<accession>A0ABZ2L823</accession>
<name>A0ABZ2L823_9BACT</name>
<keyword evidence="3" id="KW-1185">Reference proteome</keyword>
<evidence type="ECO:0000313" key="3">
    <source>
        <dbReference type="Proteomes" id="UP001374803"/>
    </source>
</evidence>
<dbReference type="Proteomes" id="UP001374803">
    <property type="component" value="Chromosome"/>
</dbReference>
<sequence length="196" mass="21387">MSERRPRFLGLLALLVPVIALDVWLHVGEKPDVPAAPQKEAVKEEPPQAAPPEAVAIAIPPPGPPSALAPVPVQAQHAPPPVVLEERGANGDEPPVVTLAQVGDIALGVRQDPQLLEIRDEAKLKQVLERVGHALQERVRQHPEEGSTELVERLADYREELDRTMSGDVQIRGPGWTIETETGPALPQEKWWTPKP</sequence>
<dbReference type="RefSeq" id="WP_394836748.1">
    <property type="nucleotide sequence ID" value="NZ_CP089929.1"/>
</dbReference>
<feature type="region of interest" description="Disordered" evidence="1">
    <location>
        <begin position="165"/>
        <end position="196"/>
    </location>
</feature>
<proteinExistence type="predicted"/>
<protein>
    <submittedName>
        <fullName evidence="2">Uncharacterized protein</fullName>
    </submittedName>
</protein>